<gene>
    <name evidence="1" type="ORF">GCM10023171_36870</name>
</gene>
<sequence>MRGQTRAEAIARAAHAGQVDKTGHPYIDHPARVAARVQGNAQLEAIAWLHDVVEDTTVTLDDLRLEFPDEIVDAVDALTKRPGETRQDYYARVRQNTRALQVKHADIDDNTDPARTALLDETTRARLAQKYAAAREALADV</sequence>
<keyword evidence="2" id="KW-1185">Reference proteome</keyword>
<evidence type="ECO:0000313" key="2">
    <source>
        <dbReference type="Proteomes" id="UP001500731"/>
    </source>
</evidence>
<accession>A0ABP8PRN0</accession>
<dbReference type="PANTHER" id="PTHR46246">
    <property type="entry name" value="GUANOSINE-3',5'-BIS(DIPHOSPHATE) 3'-PYROPHOSPHOHYDROLASE MESH1"/>
    <property type="match status" value="1"/>
</dbReference>
<dbReference type="EMBL" id="BAABGP010000028">
    <property type="protein sequence ID" value="GAA4492015.1"/>
    <property type="molecule type" value="Genomic_DNA"/>
</dbReference>
<dbReference type="Pfam" id="PF13328">
    <property type="entry name" value="HD_4"/>
    <property type="match status" value="1"/>
</dbReference>
<dbReference type="SUPFAM" id="SSF109604">
    <property type="entry name" value="HD-domain/PDEase-like"/>
    <property type="match status" value="1"/>
</dbReference>
<name>A0ABP8PRN0_9MICO</name>
<dbReference type="RefSeq" id="WP_345188970.1">
    <property type="nucleotide sequence ID" value="NZ_BAABGP010000028.1"/>
</dbReference>
<dbReference type="PANTHER" id="PTHR46246:SF1">
    <property type="entry name" value="GUANOSINE-3',5'-BIS(DIPHOSPHATE) 3'-PYROPHOSPHOHYDROLASE MESH1"/>
    <property type="match status" value="1"/>
</dbReference>
<dbReference type="Gene3D" id="1.10.3210.10">
    <property type="entry name" value="Hypothetical protein af1432"/>
    <property type="match status" value="1"/>
</dbReference>
<dbReference type="InterPro" id="IPR052194">
    <property type="entry name" value="MESH1"/>
</dbReference>
<organism evidence="1 2">
    <name type="scientific">Microbacterium panaciterrae</name>
    <dbReference type="NCBI Taxonomy" id="985759"/>
    <lineage>
        <taxon>Bacteria</taxon>
        <taxon>Bacillati</taxon>
        <taxon>Actinomycetota</taxon>
        <taxon>Actinomycetes</taxon>
        <taxon>Micrococcales</taxon>
        <taxon>Microbacteriaceae</taxon>
        <taxon>Microbacterium</taxon>
    </lineage>
</organism>
<proteinExistence type="predicted"/>
<comment type="caution">
    <text evidence="1">The sequence shown here is derived from an EMBL/GenBank/DDBJ whole genome shotgun (WGS) entry which is preliminary data.</text>
</comment>
<evidence type="ECO:0000313" key="1">
    <source>
        <dbReference type="EMBL" id="GAA4492015.1"/>
    </source>
</evidence>
<reference evidence="2" key="1">
    <citation type="journal article" date="2019" name="Int. J. Syst. Evol. Microbiol.">
        <title>The Global Catalogue of Microorganisms (GCM) 10K type strain sequencing project: providing services to taxonomists for standard genome sequencing and annotation.</title>
        <authorList>
            <consortium name="The Broad Institute Genomics Platform"/>
            <consortium name="The Broad Institute Genome Sequencing Center for Infectious Disease"/>
            <person name="Wu L."/>
            <person name="Ma J."/>
        </authorList>
    </citation>
    <scope>NUCLEOTIDE SEQUENCE [LARGE SCALE GENOMIC DNA]</scope>
    <source>
        <strain evidence="2">JCM 17839</strain>
    </source>
</reference>
<protein>
    <submittedName>
        <fullName evidence="1">HD domain-containing protein</fullName>
    </submittedName>
</protein>
<dbReference type="Proteomes" id="UP001500731">
    <property type="component" value="Unassembled WGS sequence"/>
</dbReference>